<comment type="similarity">
    <text evidence="3">Belongs to the sulfatase family.</text>
</comment>
<proteinExistence type="inferred from homology"/>
<feature type="chain" id="PRO_5026276156" description="Arylsulfatase G" evidence="17">
    <location>
        <begin position="26"/>
        <end position="525"/>
    </location>
</feature>
<comment type="cofactor">
    <cofactor evidence="1">
        <name>Ca(2+)</name>
        <dbReference type="ChEBI" id="CHEBI:29108"/>
    </cofactor>
</comment>
<dbReference type="FunFam" id="3.40.720.10:FF:000031">
    <property type="entry name" value="arylsulfatase G isoform X1"/>
    <property type="match status" value="1"/>
</dbReference>
<dbReference type="GO" id="GO:0005615">
    <property type="term" value="C:extracellular space"/>
    <property type="evidence" value="ECO:0007669"/>
    <property type="project" value="Ensembl"/>
</dbReference>
<dbReference type="OMA" id="HVACRCQ"/>
<keyword evidence="5 17" id="KW-0732">Signal</keyword>
<dbReference type="KEGG" id="oaa:114816930"/>
<dbReference type="PROSITE" id="PS00523">
    <property type="entry name" value="SULFATASE_1"/>
    <property type="match status" value="1"/>
</dbReference>
<dbReference type="GO" id="GO:0010467">
    <property type="term" value="P:gene expression"/>
    <property type="evidence" value="ECO:0007669"/>
    <property type="project" value="Ensembl"/>
</dbReference>
<evidence type="ECO:0000256" key="9">
    <source>
        <dbReference type="ARBA" id="ARBA00023180"/>
    </source>
</evidence>
<dbReference type="GeneID" id="114816930"/>
<dbReference type="InterPro" id="IPR017850">
    <property type="entry name" value="Alkaline_phosphatase_core_sf"/>
</dbReference>
<dbReference type="InterPro" id="IPR050738">
    <property type="entry name" value="Sulfatase"/>
</dbReference>
<comment type="catalytic activity">
    <reaction evidence="12">
        <text>an aryl sulfate + H2O = a phenol + sulfate + H(+)</text>
        <dbReference type="Rhea" id="RHEA:17261"/>
        <dbReference type="ChEBI" id="CHEBI:15377"/>
        <dbReference type="ChEBI" id="CHEBI:15378"/>
        <dbReference type="ChEBI" id="CHEBI:16189"/>
        <dbReference type="ChEBI" id="CHEBI:33853"/>
        <dbReference type="ChEBI" id="CHEBI:140317"/>
        <dbReference type="EC" id="3.1.6.1"/>
    </reaction>
</comment>
<dbReference type="SUPFAM" id="SSF53649">
    <property type="entry name" value="Alkaline phosphatase-like"/>
    <property type="match status" value="1"/>
</dbReference>
<dbReference type="GO" id="GO:0046872">
    <property type="term" value="F:metal ion binding"/>
    <property type="evidence" value="ECO:0007669"/>
    <property type="project" value="UniProtKB-KW"/>
</dbReference>
<dbReference type="GO" id="GO:0048872">
    <property type="term" value="P:homeostasis of number of cells"/>
    <property type="evidence" value="ECO:0007669"/>
    <property type="project" value="Ensembl"/>
</dbReference>
<dbReference type="Proteomes" id="UP000002279">
    <property type="component" value="Chromosome 15"/>
</dbReference>
<protein>
    <recommendedName>
        <fullName evidence="15">Arylsulfatase G</fullName>
        <ecNumber evidence="11">3.1.6.1</ecNumber>
        <ecNumber evidence="14">3.1.6.15</ecNumber>
    </recommendedName>
    <alternativeName>
        <fullName evidence="16">N-sulfoglucosamine-3-sulfatase</fullName>
    </alternativeName>
</protein>
<evidence type="ECO:0000256" key="2">
    <source>
        <dbReference type="ARBA" id="ARBA00004371"/>
    </source>
</evidence>
<evidence type="ECO:0000256" key="13">
    <source>
        <dbReference type="ARBA" id="ARBA00052523"/>
    </source>
</evidence>
<keyword evidence="10" id="KW-0458">Lysosome</keyword>
<evidence type="ECO:0000256" key="6">
    <source>
        <dbReference type="ARBA" id="ARBA00022801"/>
    </source>
</evidence>
<reference evidence="19 20" key="1">
    <citation type="journal article" date="2008" name="Nature">
        <title>Genome analysis of the platypus reveals unique signatures of evolution.</title>
        <authorList>
            <person name="Warren W.C."/>
            <person name="Hillier L.W."/>
            <person name="Marshall Graves J.A."/>
            <person name="Birney E."/>
            <person name="Ponting C.P."/>
            <person name="Grutzner F."/>
            <person name="Belov K."/>
            <person name="Miller W."/>
            <person name="Clarke L."/>
            <person name="Chinwalla A.T."/>
            <person name="Yang S.P."/>
            <person name="Heger A."/>
            <person name="Locke D.P."/>
            <person name="Miethke P."/>
            <person name="Waters P.D."/>
            <person name="Veyrunes F."/>
            <person name="Fulton L."/>
            <person name="Fulton B."/>
            <person name="Graves T."/>
            <person name="Wallis J."/>
            <person name="Puente X.S."/>
            <person name="Lopez-Otin C."/>
            <person name="Ordonez G.R."/>
            <person name="Eichler E.E."/>
            <person name="Chen L."/>
            <person name="Cheng Z."/>
            <person name="Deakin J.E."/>
            <person name="Alsop A."/>
            <person name="Thompson K."/>
            <person name="Kirby P."/>
            <person name="Papenfuss A.T."/>
            <person name="Wakefield M.J."/>
            <person name="Olender T."/>
            <person name="Lancet D."/>
            <person name="Huttley G.A."/>
            <person name="Smit A.F."/>
            <person name="Pask A."/>
            <person name="Temple-Smith P."/>
            <person name="Batzer M.A."/>
            <person name="Walker J.A."/>
            <person name="Konkel M.K."/>
            <person name="Harris R.S."/>
            <person name="Whittington C.M."/>
            <person name="Wong E.S."/>
            <person name="Gemmell N.J."/>
            <person name="Buschiazzo E."/>
            <person name="Vargas Jentzsch I.M."/>
            <person name="Merkel A."/>
            <person name="Schmitz J."/>
            <person name="Zemann A."/>
            <person name="Churakov G."/>
            <person name="Kriegs J.O."/>
            <person name="Brosius J."/>
            <person name="Murchison E.P."/>
            <person name="Sachidanandam R."/>
            <person name="Smith C."/>
            <person name="Hannon G.J."/>
            <person name="Tsend-Ayush E."/>
            <person name="McMillan D."/>
            <person name="Attenborough R."/>
            <person name="Rens W."/>
            <person name="Ferguson-Smith M."/>
            <person name="Lefevre C.M."/>
            <person name="Sharp J.A."/>
            <person name="Nicholas K.R."/>
            <person name="Ray D.A."/>
            <person name="Kube M."/>
            <person name="Reinhardt R."/>
            <person name="Pringle T.H."/>
            <person name="Taylor J."/>
            <person name="Jones R.C."/>
            <person name="Nixon B."/>
            <person name="Dacheux J.L."/>
            <person name="Niwa H."/>
            <person name="Sekita Y."/>
            <person name="Huang X."/>
            <person name="Stark A."/>
            <person name="Kheradpour P."/>
            <person name="Kellis M."/>
            <person name="Flicek P."/>
            <person name="Chen Y."/>
            <person name="Webber C."/>
            <person name="Hardison R."/>
            <person name="Nelson J."/>
            <person name="Hallsworth-Pepin K."/>
            <person name="Delehaunty K."/>
            <person name="Markovic C."/>
            <person name="Minx P."/>
            <person name="Feng Y."/>
            <person name="Kremitzki C."/>
            <person name="Mitreva M."/>
            <person name="Glasscock J."/>
            <person name="Wylie T."/>
            <person name="Wohldmann P."/>
            <person name="Thiru P."/>
            <person name="Nhan M.N."/>
            <person name="Pohl C.S."/>
            <person name="Smith S.M."/>
            <person name="Hou S."/>
            <person name="Nefedov M."/>
            <person name="de Jong P.J."/>
            <person name="Renfree M.B."/>
            <person name="Mardis E.R."/>
            <person name="Wilson R.K."/>
        </authorList>
    </citation>
    <scope>NUCLEOTIDE SEQUENCE [LARGE SCALE GENOMIC DNA]</scope>
    <source>
        <strain evidence="19 20">Glennie</strain>
    </source>
</reference>
<dbReference type="GO" id="GO:0051402">
    <property type="term" value="P:neuron apoptotic process"/>
    <property type="evidence" value="ECO:0007669"/>
    <property type="project" value="Ensembl"/>
</dbReference>
<evidence type="ECO:0000256" key="12">
    <source>
        <dbReference type="ARBA" id="ARBA00048030"/>
    </source>
</evidence>
<gene>
    <name evidence="19" type="primary">ARSG</name>
</gene>
<keyword evidence="9" id="KW-0325">Glycoprotein</keyword>
<dbReference type="EC" id="3.1.6.15" evidence="14"/>
<dbReference type="GO" id="GO:0004065">
    <property type="term" value="F:arylsulfatase activity"/>
    <property type="evidence" value="ECO:0000318"/>
    <property type="project" value="GO_Central"/>
</dbReference>
<dbReference type="PANTHER" id="PTHR42693">
    <property type="entry name" value="ARYLSULFATASE FAMILY MEMBER"/>
    <property type="match status" value="1"/>
</dbReference>
<dbReference type="PROSITE" id="PS00149">
    <property type="entry name" value="SULFATASE_2"/>
    <property type="match status" value="1"/>
</dbReference>
<dbReference type="Ensembl" id="ENSOANT00000073106.1">
    <property type="protein sequence ID" value="ENSOANP00000039040.1"/>
    <property type="gene ID" value="ENSOANG00000038914.1"/>
</dbReference>
<reference evidence="19" key="2">
    <citation type="submission" date="2025-08" db="UniProtKB">
        <authorList>
            <consortium name="Ensembl"/>
        </authorList>
    </citation>
    <scope>IDENTIFICATION</scope>
    <source>
        <strain evidence="19">Glennie</strain>
    </source>
</reference>
<dbReference type="FunCoup" id="A0A6I8NDC6">
    <property type="interactions" value="245"/>
</dbReference>
<evidence type="ECO:0000256" key="3">
    <source>
        <dbReference type="ARBA" id="ARBA00008779"/>
    </source>
</evidence>
<dbReference type="GO" id="GO:0060041">
    <property type="term" value="P:retina development in camera-type eye"/>
    <property type="evidence" value="ECO:0007669"/>
    <property type="project" value="Ensembl"/>
</dbReference>
<dbReference type="Bgee" id="ENSOANG00000038914">
    <property type="expression patterns" value="Expressed in testis and 6 other cell types or tissues"/>
</dbReference>
<evidence type="ECO:0000256" key="4">
    <source>
        <dbReference type="ARBA" id="ARBA00022723"/>
    </source>
</evidence>
<keyword evidence="4" id="KW-0479">Metal-binding</keyword>
<keyword evidence="20" id="KW-1185">Reference proteome</keyword>
<evidence type="ECO:0000256" key="11">
    <source>
        <dbReference type="ARBA" id="ARBA00035026"/>
    </source>
</evidence>
<dbReference type="Pfam" id="PF00884">
    <property type="entry name" value="Sulfatase"/>
    <property type="match status" value="1"/>
</dbReference>
<dbReference type="InterPro" id="IPR000917">
    <property type="entry name" value="Sulfatase_N"/>
</dbReference>
<dbReference type="GeneTree" id="ENSGT00940000159093"/>
<keyword evidence="6" id="KW-0378">Hydrolase</keyword>
<dbReference type="AlphaFoldDB" id="A0A6I8NDC6"/>
<dbReference type="InParanoid" id="A0A6I8NDC6"/>
<accession>A0A6I8NDC6</accession>
<evidence type="ECO:0000313" key="20">
    <source>
        <dbReference type="Proteomes" id="UP000002279"/>
    </source>
</evidence>
<evidence type="ECO:0000256" key="15">
    <source>
        <dbReference type="ARBA" id="ARBA00074875"/>
    </source>
</evidence>
<evidence type="ECO:0000256" key="16">
    <source>
        <dbReference type="ARBA" id="ARBA00079086"/>
    </source>
</evidence>
<dbReference type="InterPro" id="IPR024607">
    <property type="entry name" value="Sulfatase_CS"/>
</dbReference>
<dbReference type="GO" id="GO:0005783">
    <property type="term" value="C:endoplasmic reticulum"/>
    <property type="evidence" value="ECO:0007669"/>
    <property type="project" value="Ensembl"/>
</dbReference>
<keyword evidence="8" id="KW-1015">Disulfide bond</keyword>
<dbReference type="CTD" id="22901"/>
<name>A0A6I8NDC6_ORNAN</name>
<dbReference type="FunFam" id="3.30.1120.10:FF:000006">
    <property type="entry name" value="Arylsulfatase G"/>
    <property type="match status" value="1"/>
</dbReference>
<evidence type="ECO:0000256" key="14">
    <source>
        <dbReference type="ARBA" id="ARBA00066410"/>
    </source>
</evidence>
<evidence type="ECO:0000256" key="17">
    <source>
        <dbReference type="SAM" id="SignalP"/>
    </source>
</evidence>
<evidence type="ECO:0000313" key="19">
    <source>
        <dbReference type="Ensembl" id="ENSOANP00000039040.1"/>
    </source>
</evidence>
<dbReference type="RefSeq" id="XP_028935501.1">
    <property type="nucleotide sequence ID" value="XM_029079668.2"/>
</dbReference>
<dbReference type="Pfam" id="PF14707">
    <property type="entry name" value="Sulfatase_C"/>
    <property type="match status" value="1"/>
</dbReference>
<evidence type="ECO:0000256" key="1">
    <source>
        <dbReference type="ARBA" id="ARBA00001913"/>
    </source>
</evidence>
<feature type="domain" description="Sulfatase N-terminal" evidence="18">
    <location>
        <begin position="36"/>
        <end position="376"/>
    </location>
</feature>
<comment type="subcellular location">
    <subcellularLocation>
        <location evidence="2">Lysosome</location>
    </subcellularLocation>
</comment>
<dbReference type="OrthoDB" id="103349at2759"/>
<dbReference type="GO" id="GO:0005764">
    <property type="term" value="C:lysosome"/>
    <property type="evidence" value="ECO:0007669"/>
    <property type="project" value="UniProtKB-SubCell"/>
</dbReference>
<dbReference type="PANTHER" id="PTHR42693:SF42">
    <property type="entry name" value="ARYLSULFATASE G"/>
    <property type="match status" value="1"/>
</dbReference>
<feature type="signal peptide" evidence="17">
    <location>
        <begin position="1"/>
        <end position="25"/>
    </location>
</feature>
<sequence length="525" mass="56425">MRGFVLLETLLLTTGLGLWLRLADCEVGGKTDVRRPNFVVVLADDMGWGDLGANVGESKDTVQLDKMAAEGMRFVDFHAAASTCSPSRASLLTGRLGIRNGVTHNFAVTSVGGLPLNETTLAEVLREAGYATGVIGKWHLGHAGPYHPNFRGFDYYFGIPYSHDMGCTDTPGYNWPPCPPCPRAPGSPSHRVKDCYTDVAVPLFENLRIVEQPVNLTRLADQYVQKSAEFIHRARERGVPFLLYLAPAAMHVPLPVTQGEASGLGPYRAGLQELDRMLSCIKDLVDAVGRGTTLLWFSGDNGPWAQKCQLAGSVGPFLGAWQTRQGGSAAKQTTWEGGHRVPAFAYWPGHIPANVTSPALLSSLDIFPTLVSLAGARLPSWRSYDGLDVSEVLLGHSQMGHKVLLHPNSGAAGPPGDLQAVRIVAYKALHLTGGAEACDKTSGPQRHHNPPLIFNLARDPSEGEALDPESPEYQMVLPQLSTALDTVLRDVAADNISTADYTRDPGSVPCCDPLAVACRCPNPDL</sequence>
<dbReference type="GO" id="GO:0010001">
    <property type="term" value="P:glial cell differentiation"/>
    <property type="evidence" value="ECO:0007669"/>
    <property type="project" value="Ensembl"/>
</dbReference>
<evidence type="ECO:0000256" key="8">
    <source>
        <dbReference type="ARBA" id="ARBA00023157"/>
    </source>
</evidence>
<reference evidence="19" key="3">
    <citation type="submission" date="2025-09" db="UniProtKB">
        <authorList>
            <consortium name="Ensembl"/>
        </authorList>
    </citation>
    <scope>IDENTIFICATION</scope>
    <source>
        <strain evidence="19">Glennie</strain>
    </source>
</reference>
<dbReference type="Gene3D" id="3.30.1120.10">
    <property type="match status" value="1"/>
</dbReference>
<evidence type="ECO:0000259" key="18">
    <source>
        <dbReference type="Pfam" id="PF00884"/>
    </source>
</evidence>
<dbReference type="GO" id="GO:0006790">
    <property type="term" value="P:sulfur compound metabolic process"/>
    <property type="evidence" value="ECO:0007669"/>
    <property type="project" value="Ensembl"/>
</dbReference>
<dbReference type="Gene3D" id="3.40.720.10">
    <property type="entry name" value="Alkaline Phosphatase, subunit A"/>
    <property type="match status" value="1"/>
</dbReference>
<keyword evidence="7" id="KW-0106">Calcium</keyword>
<organism evidence="19 20">
    <name type="scientific">Ornithorhynchus anatinus</name>
    <name type="common">Duckbill platypus</name>
    <dbReference type="NCBI Taxonomy" id="9258"/>
    <lineage>
        <taxon>Eukaryota</taxon>
        <taxon>Metazoa</taxon>
        <taxon>Chordata</taxon>
        <taxon>Craniata</taxon>
        <taxon>Vertebrata</taxon>
        <taxon>Euteleostomi</taxon>
        <taxon>Mammalia</taxon>
        <taxon>Monotremata</taxon>
        <taxon>Ornithorhynchidae</taxon>
        <taxon>Ornithorhynchus</taxon>
    </lineage>
</organism>
<evidence type="ECO:0000256" key="10">
    <source>
        <dbReference type="ARBA" id="ARBA00023228"/>
    </source>
</evidence>
<comment type="catalytic activity">
    <reaction evidence="13">
        <text>Hydrolysis of the 3-sulfate groups of the N-sulfo-D-glucosamine 3-O-sulfate units of heparin.</text>
        <dbReference type="EC" id="3.1.6.15"/>
    </reaction>
</comment>
<dbReference type="EC" id="3.1.6.1" evidence="11"/>
<evidence type="ECO:0000256" key="7">
    <source>
        <dbReference type="ARBA" id="ARBA00022837"/>
    </source>
</evidence>
<evidence type="ECO:0000256" key="5">
    <source>
        <dbReference type="ARBA" id="ARBA00022729"/>
    </source>
</evidence>
<dbReference type="GO" id="GO:0033889">
    <property type="term" value="F:N-sulfoglucosamine-3-sulfatase activity"/>
    <property type="evidence" value="ECO:0007669"/>
    <property type="project" value="UniProtKB-EC"/>
</dbReference>
<dbReference type="GO" id="GO:0007040">
    <property type="term" value="P:lysosome organization"/>
    <property type="evidence" value="ECO:0007669"/>
    <property type="project" value="Ensembl"/>
</dbReference>